<evidence type="ECO:0000313" key="2">
    <source>
        <dbReference type="Proteomes" id="UP000315724"/>
    </source>
</evidence>
<gene>
    <name evidence="1" type="ORF">Mal48_17430</name>
</gene>
<keyword evidence="2" id="KW-1185">Reference proteome</keyword>
<dbReference type="RefSeq" id="WP_231739954.1">
    <property type="nucleotide sequence ID" value="NZ_CP036267.1"/>
</dbReference>
<sequence>MLLNVVSGDGSGETRRDNIRCASPTFLKLKACDVGEYADFGESVQLVERVFDD</sequence>
<name>A0A517QLJ3_9PLAN</name>
<dbReference type="EMBL" id="CP036267">
    <property type="protein sequence ID" value="QDT32496.1"/>
    <property type="molecule type" value="Genomic_DNA"/>
</dbReference>
<reference evidence="1 2" key="1">
    <citation type="submission" date="2019-02" db="EMBL/GenBank/DDBJ databases">
        <title>Deep-cultivation of Planctomycetes and their phenomic and genomic characterization uncovers novel biology.</title>
        <authorList>
            <person name="Wiegand S."/>
            <person name="Jogler M."/>
            <person name="Boedeker C."/>
            <person name="Pinto D."/>
            <person name="Vollmers J."/>
            <person name="Rivas-Marin E."/>
            <person name="Kohn T."/>
            <person name="Peeters S.H."/>
            <person name="Heuer A."/>
            <person name="Rast P."/>
            <person name="Oberbeckmann S."/>
            <person name="Bunk B."/>
            <person name="Jeske O."/>
            <person name="Meyerdierks A."/>
            <person name="Storesund J.E."/>
            <person name="Kallscheuer N."/>
            <person name="Luecker S."/>
            <person name="Lage O.M."/>
            <person name="Pohl T."/>
            <person name="Merkel B.J."/>
            <person name="Hornburger P."/>
            <person name="Mueller R.-W."/>
            <person name="Bruemmer F."/>
            <person name="Labrenz M."/>
            <person name="Spormann A.M."/>
            <person name="Op den Camp H."/>
            <person name="Overmann J."/>
            <person name="Amann R."/>
            <person name="Jetten M.S.M."/>
            <person name="Mascher T."/>
            <person name="Medema M.H."/>
            <person name="Devos D.P."/>
            <person name="Kaster A.-K."/>
            <person name="Ovreas L."/>
            <person name="Rohde M."/>
            <person name="Galperin M.Y."/>
            <person name="Jogler C."/>
        </authorList>
    </citation>
    <scope>NUCLEOTIDE SEQUENCE [LARGE SCALE GENOMIC DNA]</scope>
    <source>
        <strain evidence="1 2">Mal48</strain>
    </source>
</reference>
<dbReference type="AlphaFoldDB" id="A0A517QLJ3"/>
<organism evidence="1 2">
    <name type="scientific">Thalassoglobus polymorphus</name>
    <dbReference type="NCBI Taxonomy" id="2527994"/>
    <lineage>
        <taxon>Bacteria</taxon>
        <taxon>Pseudomonadati</taxon>
        <taxon>Planctomycetota</taxon>
        <taxon>Planctomycetia</taxon>
        <taxon>Planctomycetales</taxon>
        <taxon>Planctomycetaceae</taxon>
        <taxon>Thalassoglobus</taxon>
    </lineage>
</organism>
<protein>
    <submittedName>
        <fullName evidence="1">Uncharacterized protein</fullName>
    </submittedName>
</protein>
<evidence type="ECO:0000313" key="1">
    <source>
        <dbReference type="EMBL" id="QDT32496.1"/>
    </source>
</evidence>
<proteinExistence type="predicted"/>
<accession>A0A517QLJ3</accession>
<dbReference type="Proteomes" id="UP000315724">
    <property type="component" value="Chromosome"/>
</dbReference>
<dbReference type="KEGG" id="tpol:Mal48_17430"/>